<accession>A0A7W8E6Z0</accession>
<dbReference type="PANTHER" id="PTHR46124">
    <property type="entry name" value="D-AMINOACYL-TRNA DEACYLASE"/>
    <property type="match status" value="1"/>
</dbReference>
<dbReference type="Pfam" id="PF01026">
    <property type="entry name" value="TatD_DNase"/>
    <property type="match status" value="1"/>
</dbReference>
<keyword evidence="3 4" id="KW-0378">Hydrolase</keyword>
<dbReference type="PANTHER" id="PTHR46124:SF3">
    <property type="entry name" value="HYDROLASE"/>
    <property type="match status" value="1"/>
</dbReference>
<dbReference type="NCBIfam" id="TIGR00010">
    <property type="entry name" value="YchF/TatD family DNA exonuclease"/>
    <property type="match status" value="1"/>
</dbReference>
<dbReference type="GO" id="GO:0005829">
    <property type="term" value="C:cytosol"/>
    <property type="evidence" value="ECO:0007669"/>
    <property type="project" value="TreeGrafter"/>
</dbReference>
<sequence>MRTGRLPNENTRDSLPRPTAFISSLFNGSPKDLKTDSPPCQTYYPSRPHTRHKAQACNLEETMYLIDSHCHLDDYDNLPQVLANAREAGVAKLLAIGIGNGPDTMHRALNLAREHEHIFASAGIHPQEAHQATPEHLAKLSSLVEDPRCIAVGEIGLDYYHLDNPDIATQQAAFVAQMKIAVAARKPILIHCRTSELAIPAARQKYEPADAWEDLLSLIAEHWTPSGLPGIMHCFSGNEDQAARSLTAGFYLSFAGNLTYPKSTTIQAVAKSAPADRILVETDAPFLAPIPLRGQTNEPANVAHTARYLAGLRGASYEEVAAQTTKNFYELFPPTRGIE</sequence>
<comment type="caution">
    <text evidence="4">The sequence shown here is derived from an EMBL/GenBank/DDBJ whole genome shotgun (WGS) entry which is preliminary data.</text>
</comment>
<dbReference type="PROSITE" id="PS01137">
    <property type="entry name" value="TATD_1"/>
    <property type="match status" value="1"/>
</dbReference>
<dbReference type="CDD" id="cd01310">
    <property type="entry name" value="TatD_DNAse"/>
    <property type="match status" value="1"/>
</dbReference>
<organism evidence="4 5">
    <name type="scientific">Granulicella mallensis</name>
    <dbReference type="NCBI Taxonomy" id="940614"/>
    <lineage>
        <taxon>Bacteria</taxon>
        <taxon>Pseudomonadati</taxon>
        <taxon>Acidobacteriota</taxon>
        <taxon>Terriglobia</taxon>
        <taxon>Terriglobales</taxon>
        <taxon>Acidobacteriaceae</taxon>
        <taxon>Granulicella</taxon>
    </lineage>
</organism>
<dbReference type="FunFam" id="3.20.20.140:FF:000005">
    <property type="entry name" value="TatD family hydrolase"/>
    <property type="match status" value="1"/>
</dbReference>
<keyword evidence="2" id="KW-0479">Metal-binding</keyword>
<evidence type="ECO:0000256" key="1">
    <source>
        <dbReference type="ARBA" id="ARBA00009275"/>
    </source>
</evidence>
<dbReference type="EC" id="3.1.21.-" evidence="4"/>
<comment type="similarity">
    <text evidence="1">Belongs to the metallo-dependent hydrolases superfamily. TatD-type hydrolase family.</text>
</comment>
<dbReference type="GO" id="GO:0004536">
    <property type="term" value="F:DNA nuclease activity"/>
    <property type="evidence" value="ECO:0007669"/>
    <property type="project" value="InterPro"/>
</dbReference>
<gene>
    <name evidence="4" type="ORF">HDF15_000053</name>
</gene>
<dbReference type="GO" id="GO:0016788">
    <property type="term" value="F:hydrolase activity, acting on ester bonds"/>
    <property type="evidence" value="ECO:0007669"/>
    <property type="project" value="InterPro"/>
</dbReference>
<dbReference type="Gene3D" id="3.20.20.140">
    <property type="entry name" value="Metal-dependent hydrolases"/>
    <property type="match status" value="1"/>
</dbReference>
<reference evidence="4 5" key="1">
    <citation type="submission" date="2020-08" db="EMBL/GenBank/DDBJ databases">
        <title>Genomic Encyclopedia of Type Strains, Phase IV (KMG-V): Genome sequencing to study the core and pangenomes of soil and plant-associated prokaryotes.</title>
        <authorList>
            <person name="Whitman W."/>
        </authorList>
    </citation>
    <scope>NUCLEOTIDE SEQUENCE [LARGE SCALE GENOMIC DNA]</scope>
    <source>
        <strain evidence="4 5">X5P3</strain>
    </source>
</reference>
<evidence type="ECO:0000313" key="5">
    <source>
        <dbReference type="Proteomes" id="UP000584867"/>
    </source>
</evidence>
<dbReference type="InterPro" id="IPR018228">
    <property type="entry name" value="DNase_TatD-rel_CS"/>
</dbReference>
<dbReference type="GO" id="GO:0046872">
    <property type="term" value="F:metal ion binding"/>
    <property type="evidence" value="ECO:0007669"/>
    <property type="project" value="UniProtKB-KW"/>
</dbReference>
<evidence type="ECO:0000256" key="3">
    <source>
        <dbReference type="ARBA" id="ARBA00022801"/>
    </source>
</evidence>
<dbReference type="SUPFAM" id="SSF51556">
    <property type="entry name" value="Metallo-dependent hydrolases"/>
    <property type="match status" value="1"/>
</dbReference>
<name>A0A7W8E6Z0_9BACT</name>
<dbReference type="AlphaFoldDB" id="A0A7W8E6Z0"/>
<dbReference type="EMBL" id="JACHIO010000001">
    <property type="protein sequence ID" value="MBB5061728.1"/>
    <property type="molecule type" value="Genomic_DNA"/>
</dbReference>
<dbReference type="Proteomes" id="UP000584867">
    <property type="component" value="Unassembled WGS sequence"/>
</dbReference>
<protein>
    <submittedName>
        <fullName evidence="4">TatD DNase family protein</fullName>
        <ecNumber evidence="4">3.1.21.-</ecNumber>
    </submittedName>
</protein>
<dbReference type="InterPro" id="IPR032466">
    <property type="entry name" value="Metal_Hydrolase"/>
</dbReference>
<evidence type="ECO:0000313" key="4">
    <source>
        <dbReference type="EMBL" id="MBB5061728.1"/>
    </source>
</evidence>
<dbReference type="InterPro" id="IPR001130">
    <property type="entry name" value="TatD-like"/>
</dbReference>
<proteinExistence type="inferred from homology"/>
<dbReference type="InterPro" id="IPR015991">
    <property type="entry name" value="TatD/YcfH-like"/>
</dbReference>
<evidence type="ECO:0000256" key="2">
    <source>
        <dbReference type="ARBA" id="ARBA00022723"/>
    </source>
</evidence>